<evidence type="ECO:0000313" key="1">
    <source>
        <dbReference type="EMBL" id="SPF48875.1"/>
    </source>
</evidence>
<dbReference type="AlphaFoldDB" id="A0A2U3LA99"/>
<accession>A0A2U3LA99</accession>
<dbReference type="InterPro" id="IPR036736">
    <property type="entry name" value="ACP-like_sf"/>
</dbReference>
<gene>
    <name evidence="1" type="ORF">SBA1_90011</name>
</gene>
<dbReference type="Proteomes" id="UP000238701">
    <property type="component" value="Unassembled WGS sequence"/>
</dbReference>
<dbReference type="OrthoDB" id="8162906at2"/>
<sequence length="91" mass="9865">MNEPAEIRSFVAELLRRKGDQAPFTDSESLILGGRLQSIDAVEIVVFLENRFGLDFAAIGFDQTQIDSIDLIAALTGKRPAAESTAGLRSL</sequence>
<organism evidence="1 2">
    <name type="scientific">Candidatus Sulfotelmatobacter kueseliae</name>
    <dbReference type="NCBI Taxonomy" id="2042962"/>
    <lineage>
        <taxon>Bacteria</taxon>
        <taxon>Pseudomonadati</taxon>
        <taxon>Acidobacteriota</taxon>
        <taxon>Terriglobia</taxon>
        <taxon>Terriglobales</taxon>
        <taxon>Candidatus Korobacteraceae</taxon>
        <taxon>Candidatus Sulfotelmatobacter</taxon>
    </lineage>
</organism>
<proteinExistence type="predicted"/>
<protein>
    <submittedName>
        <fullName evidence="1">Acyl carrier protein</fullName>
    </submittedName>
</protein>
<evidence type="ECO:0000313" key="2">
    <source>
        <dbReference type="Proteomes" id="UP000238701"/>
    </source>
</evidence>
<dbReference type="EMBL" id="OMOD01000188">
    <property type="protein sequence ID" value="SPF48875.1"/>
    <property type="molecule type" value="Genomic_DNA"/>
</dbReference>
<dbReference type="Gene3D" id="1.10.1200.10">
    <property type="entry name" value="ACP-like"/>
    <property type="match status" value="1"/>
</dbReference>
<dbReference type="SUPFAM" id="SSF47336">
    <property type="entry name" value="ACP-like"/>
    <property type="match status" value="1"/>
</dbReference>
<reference evidence="2" key="1">
    <citation type="submission" date="2018-02" db="EMBL/GenBank/DDBJ databases">
        <authorList>
            <person name="Hausmann B."/>
        </authorList>
    </citation>
    <scope>NUCLEOTIDE SEQUENCE [LARGE SCALE GENOMIC DNA]</scope>
    <source>
        <strain evidence="2">Peat soil MAG SbA1</strain>
    </source>
</reference>
<name>A0A2U3LA99_9BACT</name>